<sequence>MTNKLLEIYLVDDDKSFIVGTIIAENPNQLLIVAIDDNGQVDSVEIVFRSHIAKIVSDSRYLTFCQAMIKENQTIGIFDAFKLAEQLPGSWQSLDQFLAECQDEQRLISVITAPEIYTGRVSMVSQYQLGLQLMDFESVSFGAPTLIDRADIMVIDYVSRQNNYVTKYWKTKGRQN</sequence>
<gene>
    <name evidence="1" type="ORF">IWT25_01742</name>
</gene>
<name>A0A1Z5IXW0_9LACO</name>
<dbReference type="OrthoDB" id="2287048at2"/>
<proteinExistence type="predicted"/>
<accession>A0A1Z5IXW0</accession>
<dbReference type="Proteomes" id="UP000198414">
    <property type="component" value="Unassembled WGS sequence"/>
</dbReference>
<dbReference type="EMBL" id="BCMI01000016">
    <property type="protein sequence ID" value="GAX06398.1"/>
    <property type="molecule type" value="Genomic_DNA"/>
</dbReference>
<reference evidence="1 2" key="1">
    <citation type="submission" date="2015-11" db="EMBL/GenBank/DDBJ databases">
        <title>Draft genome sequences of new species of the genus Lactobacillus isolated from orchardgrass silage.</title>
        <authorList>
            <person name="Tohno M."/>
            <person name="Tanizawa Y."/>
            <person name="Arita M."/>
        </authorList>
    </citation>
    <scope>NUCLEOTIDE SEQUENCE [LARGE SCALE GENOMIC DNA]</scope>
    <source>
        <strain evidence="1 2">IWT25</strain>
    </source>
</reference>
<dbReference type="AlphaFoldDB" id="A0A1Z5IXW0"/>
<protein>
    <submittedName>
        <fullName evidence="1">Uncharacterized protein</fullName>
    </submittedName>
</protein>
<dbReference type="RefSeq" id="WP_089121440.1">
    <property type="nucleotide sequence ID" value="NZ_BCMI01000016.1"/>
</dbReference>
<evidence type="ECO:0000313" key="1">
    <source>
        <dbReference type="EMBL" id="GAX06398.1"/>
    </source>
</evidence>
<organism evidence="1 2">
    <name type="scientific">Secundilactobacillus pentosiphilus</name>
    <dbReference type="NCBI Taxonomy" id="1714682"/>
    <lineage>
        <taxon>Bacteria</taxon>
        <taxon>Bacillati</taxon>
        <taxon>Bacillota</taxon>
        <taxon>Bacilli</taxon>
        <taxon>Lactobacillales</taxon>
        <taxon>Lactobacillaceae</taxon>
        <taxon>Secundilactobacillus</taxon>
    </lineage>
</organism>
<comment type="caution">
    <text evidence="1">The sequence shown here is derived from an EMBL/GenBank/DDBJ whole genome shotgun (WGS) entry which is preliminary data.</text>
</comment>
<evidence type="ECO:0000313" key="2">
    <source>
        <dbReference type="Proteomes" id="UP000198414"/>
    </source>
</evidence>